<name>A0A5M9MJ83_9EURO</name>
<dbReference type="AlphaFoldDB" id="A0A5M9MJ83"/>
<dbReference type="Pfam" id="PF00704">
    <property type="entry name" value="Glyco_hydro_18"/>
    <property type="match status" value="1"/>
</dbReference>
<dbReference type="InterPro" id="IPR050314">
    <property type="entry name" value="Glycosyl_Hydrlase_18"/>
</dbReference>
<dbReference type="InterPro" id="IPR011583">
    <property type="entry name" value="Chitinase_II/V-like_cat"/>
</dbReference>
<dbReference type="Gene3D" id="3.10.50.10">
    <property type="match status" value="1"/>
</dbReference>
<dbReference type="InterPro" id="IPR029070">
    <property type="entry name" value="Chitinase_insertion_sf"/>
</dbReference>
<dbReference type="PROSITE" id="PS51910">
    <property type="entry name" value="GH18_2"/>
    <property type="match status" value="1"/>
</dbReference>
<dbReference type="EC" id="3.2.1.14" evidence="2"/>
<dbReference type="SUPFAM" id="SSF51445">
    <property type="entry name" value="(Trans)glycosidases"/>
    <property type="match status" value="1"/>
</dbReference>
<dbReference type="InterPro" id="IPR017853">
    <property type="entry name" value="GH"/>
</dbReference>
<feature type="domain" description="GH18" evidence="4">
    <location>
        <begin position="1"/>
        <end position="342"/>
    </location>
</feature>
<dbReference type="RefSeq" id="XP_033424795.1">
    <property type="nucleotide sequence ID" value="XM_033571480.1"/>
</dbReference>
<evidence type="ECO:0000313" key="5">
    <source>
        <dbReference type="EMBL" id="KAA8645434.1"/>
    </source>
</evidence>
<dbReference type="OrthoDB" id="73875at2759"/>
<comment type="caution">
    <text evidence="5">The sequence shown here is derived from an EMBL/GenBank/DDBJ whole genome shotgun (WGS) entry which is preliminary data.</text>
</comment>
<sequence length="947" mass="101299">MAAQHLYYSFALIDPSNSKITTMKSWDEEFYSQFTALKKRKPSLKTYISVGGWDAGGKVFDMVRFPGTRSAFINSVIELMENIQQRRIGIRLPQRAFHGIILKTLILLEGAAVDTKNLVTFLNALKSACDGKYGVTLTLPSSFWYLKGFDIKGMSEYVDWFNIMSYDIHGTWDGNSRWTKSVINPHTNLTEISAGLDLLWRNNIDPSKVVLGLAFYGRSFTLNDPSCNTPGCAFSNNTGLGGASLGGANPGKCTRTSGILSDYEIARVIDNYSPEVMHDAEAGVNWITWNSNQWVSFDDARTLLQKRDLANSLCLGGTMAWAMDMGGPGTLSALSKLDPGAGMAGASPDGSDSGSGDVYIGPEIYEGNNTIHCVPPCNLIFPPYSLPSPTTIVFPPYTTSLEVAWPTTTVTATLEDGSVTTSTGYSRTVKTTTLTIPPVTTDKIDVWNKNLTSLIDRTSFILQSSILPPPFYITKSPQATGTRAITVPPFPWSTITHPSENPLPTVTFIEGPPAPLCTSGCGHKCHLFCNGICERDCDGGGRDFNDPDDPDPPAKPGCRGHDCHHGKCTGPLCIYVGCKGDHCSRGICTGDKCLVTACSGNDCGSDGHCSGSKCLTSGCVGRDCGGSGRCFGLDCLSFGCVGPACSHSSRTCTGRHCRTVTCSGPKCRFGICEGKGCRSGGREDGDGCDSEQTAPGCTEYVRSFLVRPASTVTTTTSTRCTTITACSAEPTTTTTTLSRNGPMVTQTEGLFPAVANHAKRLSIQKSLLSEFSKWDSMAMSKSTTTKTTEKTTSTITTTSSLPTASEVSYDCKGSGRCKTFRNLRKFCDMAKGFLVDDTLYGTKDSNSDSGTCYTDGKNAGFGCGIFVKGKNCEMTGSQMAAAYDHLHQDTGGGCAKCGSVHFSDGCLLTVNYVSGCQRTNGPLERVPGLEVHESDDLEDSPPSSSLV</sequence>
<dbReference type="PANTHER" id="PTHR11177:SF402">
    <property type="entry name" value="CHITINASE"/>
    <property type="match status" value="1"/>
</dbReference>
<dbReference type="SUPFAM" id="SSF54556">
    <property type="entry name" value="Chitinase insertion domain"/>
    <property type="match status" value="1"/>
</dbReference>
<dbReference type="VEuPathDB" id="FungiDB:EYZ11_009321"/>
<accession>A0A5M9MJ83</accession>
<feature type="region of interest" description="Disordered" evidence="3">
    <location>
        <begin position="927"/>
        <end position="947"/>
    </location>
</feature>
<dbReference type="GO" id="GO:0005975">
    <property type="term" value="P:carbohydrate metabolic process"/>
    <property type="evidence" value="ECO:0007669"/>
    <property type="project" value="InterPro"/>
</dbReference>
<dbReference type="InterPro" id="IPR029167">
    <property type="entry name" value="Mug117"/>
</dbReference>
<dbReference type="GO" id="GO:0008061">
    <property type="term" value="F:chitin binding"/>
    <property type="evidence" value="ECO:0007669"/>
    <property type="project" value="InterPro"/>
</dbReference>
<gene>
    <name evidence="5" type="ORF">ATNIH1004_006853</name>
</gene>
<evidence type="ECO:0000256" key="1">
    <source>
        <dbReference type="ARBA" id="ARBA00008682"/>
    </source>
</evidence>
<dbReference type="Proteomes" id="UP000324241">
    <property type="component" value="Unassembled WGS sequence"/>
</dbReference>
<evidence type="ECO:0000256" key="3">
    <source>
        <dbReference type="SAM" id="MobiDB-lite"/>
    </source>
</evidence>
<evidence type="ECO:0000313" key="6">
    <source>
        <dbReference type="Proteomes" id="UP000324241"/>
    </source>
</evidence>
<protein>
    <recommendedName>
        <fullName evidence="2">chitinase</fullName>
        <ecNumber evidence="2">3.2.1.14</ecNumber>
    </recommendedName>
</protein>
<evidence type="ECO:0000259" key="4">
    <source>
        <dbReference type="PROSITE" id="PS51910"/>
    </source>
</evidence>
<dbReference type="GO" id="GO:0008843">
    <property type="term" value="F:endochitinase activity"/>
    <property type="evidence" value="ECO:0007669"/>
    <property type="project" value="UniProtKB-EC"/>
</dbReference>
<proteinExistence type="inferred from homology"/>
<reference evidence="5 6" key="1">
    <citation type="submission" date="2019-08" db="EMBL/GenBank/DDBJ databases">
        <title>The genome sequence of a newly discovered highly antifungal drug resistant Aspergillus species, Aspergillus tanneri NIH 1004.</title>
        <authorList>
            <person name="Mounaud S."/>
            <person name="Singh I."/>
            <person name="Joardar V."/>
            <person name="Pakala S."/>
            <person name="Pakala S."/>
            <person name="Venepally P."/>
            <person name="Chung J.K."/>
            <person name="Losada L."/>
            <person name="Nierman W.C."/>
        </authorList>
    </citation>
    <scope>NUCLEOTIDE SEQUENCE [LARGE SCALE GENOMIC DNA]</scope>
    <source>
        <strain evidence="5 6">NIH1004</strain>
    </source>
</reference>
<dbReference type="SMART" id="SM00636">
    <property type="entry name" value="Glyco_18"/>
    <property type="match status" value="1"/>
</dbReference>
<dbReference type="Gene3D" id="3.20.20.80">
    <property type="entry name" value="Glycosidases"/>
    <property type="match status" value="1"/>
</dbReference>
<dbReference type="InterPro" id="IPR001223">
    <property type="entry name" value="Glyco_hydro18_cat"/>
</dbReference>
<dbReference type="PANTHER" id="PTHR11177">
    <property type="entry name" value="CHITINASE"/>
    <property type="match status" value="1"/>
</dbReference>
<organism evidence="5 6">
    <name type="scientific">Aspergillus tanneri</name>
    <dbReference type="NCBI Taxonomy" id="1220188"/>
    <lineage>
        <taxon>Eukaryota</taxon>
        <taxon>Fungi</taxon>
        <taxon>Dikarya</taxon>
        <taxon>Ascomycota</taxon>
        <taxon>Pezizomycotina</taxon>
        <taxon>Eurotiomycetes</taxon>
        <taxon>Eurotiomycetidae</taxon>
        <taxon>Eurotiales</taxon>
        <taxon>Aspergillaceae</taxon>
        <taxon>Aspergillus</taxon>
        <taxon>Aspergillus subgen. Circumdati</taxon>
    </lineage>
</organism>
<evidence type="ECO:0000256" key="2">
    <source>
        <dbReference type="ARBA" id="ARBA00012729"/>
    </source>
</evidence>
<dbReference type="Pfam" id="PF15474">
    <property type="entry name" value="MU117"/>
    <property type="match status" value="1"/>
</dbReference>
<dbReference type="EMBL" id="QUQM01000007">
    <property type="protein sequence ID" value="KAA8645434.1"/>
    <property type="molecule type" value="Genomic_DNA"/>
</dbReference>
<dbReference type="GeneID" id="54329555"/>
<comment type="similarity">
    <text evidence="1">Belongs to the glycosyl hydrolase 18 family. Chitinase class V subfamily.</text>
</comment>